<keyword evidence="4" id="KW-1185">Reference proteome</keyword>
<accession>A0A0R0HXF9</accession>
<evidence type="ECO:0000313" key="3">
    <source>
        <dbReference type="EnsemblPlants" id="KRH32027"/>
    </source>
</evidence>
<gene>
    <name evidence="2" type="ORF">GLYMA_10G027300</name>
</gene>
<reference evidence="3" key="2">
    <citation type="submission" date="2018-02" db="UniProtKB">
        <authorList>
            <consortium name="EnsemblPlants"/>
        </authorList>
    </citation>
    <scope>IDENTIFICATION</scope>
    <source>
        <strain evidence="3">Williams 82</strain>
    </source>
</reference>
<evidence type="ECO:0000256" key="1">
    <source>
        <dbReference type="SAM" id="Phobius"/>
    </source>
</evidence>
<name>A0A0R0HXF9_SOYBN</name>
<evidence type="ECO:0000313" key="2">
    <source>
        <dbReference type="EMBL" id="KRH32027.1"/>
    </source>
</evidence>
<dbReference type="AlphaFoldDB" id="A0A0R0HXF9"/>
<dbReference type="InParanoid" id="A0A0R0HXF9"/>
<reference evidence="2 3" key="1">
    <citation type="journal article" date="2010" name="Nature">
        <title>Genome sequence of the palaeopolyploid soybean.</title>
        <authorList>
            <person name="Schmutz J."/>
            <person name="Cannon S.B."/>
            <person name="Schlueter J."/>
            <person name="Ma J."/>
            <person name="Mitros T."/>
            <person name="Nelson W."/>
            <person name="Hyten D.L."/>
            <person name="Song Q."/>
            <person name="Thelen J.J."/>
            <person name="Cheng J."/>
            <person name="Xu D."/>
            <person name="Hellsten U."/>
            <person name="May G.D."/>
            <person name="Yu Y."/>
            <person name="Sakurai T."/>
            <person name="Umezawa T."/>
            <person name="Bhattacharyya M.K."/>
            <person name="Sandhu D."/>
            <person name="Valliyodan B."/>
            <person name="Lindquist E."/>
            <person name="Peto M."/>
            <person name="Grant D."/>
            <person name="Shu S."/>
            <person name="Goodstein D."/>
            <person name="Barry K."/>
            <person name="Futrell-Griggs M."/>
            <person name="Abernathy B."/>
            <person name="Du J."/>
            <person name="Tian Z."/>
            <person name="Zhu L."/>
            <person name="Gill N."/>
            <person name="Joshi T."/>
            <person name="Libault M."/>
            <person name="Sethuraman A."/>
            <person name="Zhang X.-C."/>
            <person name="Shinozaki K."/>
            <person name="Nguyen H.T."/>
            <person name="Wing R.A."/>
            <person name="Cregan P."/>
            <person name="Specht J."/>
            <person name="Grimwood J."/>
            <person name="Rokhsar D."/>
            <person name="Stacey G."/>
            <person name="Shoemaker R.C."/>
            <person name="Jackson S.A."/>
        </authorList>
    </citation>
    <scope>NUCLEOTIDE SEQUENCE</scope>
    <source>
        <strain evidence="3">cv. Williams 82</strain>
        <tissue evidence="2">Callus</tissue>
    </source>
</reference>
<dbReference type="EMBL" id="CM000843">
    <property type="protein sequence ID" value="KRH32027.1"/>
    <property type="molecule type" value="Genomic_DNA"/>
</dbReference>
<keyword evidence="1" id="KW-0812">Transmembrane</keyword>
<proteinExistence type="predicted"/>
<dbReference type="EnsemblPlants" id="KRH32027">
    <property type="protein sequence ID" value="KRH32027"/>
    <property type="gene ID" value="GLYMA_10G027300"/>
</dbReference>
<evidence type="ECO:0000313" key="4">
    <source>
        <dbReference type="Proteomes" id="UP000008827"/>
    </source>
</evidence>
<protein>
    <submittedName>
        <fullName evidence="2 3">Uncharacterized protein</fullName>
    </submittedName>
</protein>
<feature type="transmembrane region" description="Helical" evidence="1">
    <location>
        <begin position="12"/>
        <end position="33"/>
    </location>
</feature>
<sequence length="104" mass="11892">MCLKQPLPLLTLPFYVPCSFLITHPFWLLLYLVSPHNSHIIQIYLSLCPLHPSYVLSHSEETRLETIPKLNSFGANLSIIHHVHFESVEGRVPLIDVVVLLNLN</sequence>
<dbReference type="Gramene" id="KRH32027">
    <property type="protein sequence ID" value="KRH32027"/>
    <property type="gene ID" value="GLYMA_10G027300"/>
</dbReference>
<keyword evidence="1" id="KW-0472">Membrane</keyword>
<dbReference type="Proteomes" id="UP000008827">
    <property type="component" value="Chromosome 10"/>
</dbReference>
<reference evidence="2" key="3">
    <citation type="submission" date="2018-07" db="EMBL/GenBank/DDBJ databases">
        <title>WGS assembly of Glycine max.</title>
        <authorList>
            <person name="Schmutz J."/>
            <person name="Cannon S."/>
            <person name="Schlueter J."/>
            <person name="Ma J."/>
            <person name="Mitros T."/>
            <person name="Nelson W."/>
            <person name="Hyten D."/>
            <person name="Song Q."/>
            <person name="Thelen J."/>
            <person name="Cheng J."/>
            <person name="Xu D."/>
            <person name="Hellsten U."/>
            <person name="May G."/>
            <person name="Yu Y."/>
            <person name="Sakurai T."/>
            <person name="Umezawa T."/>
            <person name="Bhattacharyya M."/>
            <person name="Sandhu D."/>
            <person name="Valliyodan B."/>
            <person name="Lindquist E."/>
            <person name="Peto M."/>
            <person name="Grant D."/>
            <person name="Shu S."/>
            <person name="Goodstein D."/>
            <person name="Barry K."/>
            <person name="Futrell-Griggs M."/>
            <person name="Abernathy B."/>
            <person name="Du J."/>
            <person name="Tian Z."/>
            <person name="Zhu L."/>
            <person name="Gill N."/>
            <person name="Joshi T."/>
            <person name="Libault M."/>
            <person name="Sethuraman A."/>
            <person name="Zhang X."/>
            <person name="Shinozaki K."/>
            <person name="Nguyen H."/>
            <person name="Wing R."/>
            <person name="Cregan P."/>
            <person name="Specht J."/>
            <person name="Grimwood J."/>
            <person name="Rokhsar D."/>
            <person name="Stacey G."/>
            <person name="Shoemaker R."/>
            <person name="Jackson S."/>
        </authorList>
    </citation>
    <scope>NUCLEOTIDE SEQUENCE</scope>
    <source>
        <tissue evidence="2">Callus</tissue>
    </source>
</reference>
<organism evidence="2">
    <name type="scientific">Glycine max</name>
    <name type="common">Soybean</name>
    <name type="synonym">Glycine hispida</name>
    <dbReference type="NCBI Taxonomy" id="3847"/>
    <lineage>
        <taxon>Eukaryota</taxon>
        <taxon>Viridiplantae</taxon>
        <taxon>Streptophyta</taxon>
        <taxon>Embryophyta</taxon>
        <taxon>Tracheophyta</taxon>
        <taxon>Spermatophyta</taxon>
        <taxon>Magnoliopsida</taxon>
        <taxon>eudicotyledons</taxon>
        <taxon>Gunneridae</taxon>
        <taxon>Pentapetalae</taxon>
        <taxon>rosids</taxon>
        <taxon>fabids</taxon>
        <taxon>Fabales</taxon>
        <taxon>Fabaceae</taxon>
        <taxon>Papilionoideae</taxon>
        <taxon>50 kb inversion clade</taxon>
        <taxon>NPAAA clade</taxon>
        <taxon>indigoferoid/millettioid clade</taxon>
        <taxon>Phaseoleae</taxon>
        <taxon>Glycine</taxon>
        <taxon>Glycine subgen. Soja</taxon>
    </lineage>
</organism>
<keyword evidence="1" id="KW-1133">Transmembrane helix</keyword>